<dbReference type="Proteomes" id="UP000886833">
    <property type="component" value="Unassembled WGS sequence"/>
</dbReference>
<dbReference type="AlphaFoldDB" id="A0A9D1KAS5"/>
<organism evidence="1 2">
    <name type="scientific">Candidatus Onthousia faecipullorum</name>
    <dbReference type="NCBI Taxonomy" id="2840887"/>
    <lineage>
        <taxon>Bacteria</taxon>
        <taxon>Bacillati</taxon>
        <taxon>Bacillota</taxon>
        <taxon>Bacilli</taxon>
        <taxon>Candidatus Onthousia</taxon>
    </lineage>
</organism>
<name>A0A9D1KAS5_9FIRM</name>
<accession>A0A9D1KAS5</accession>
<reference evidence="1" key="1">
    <citation type="submission" date="2020-10" db="EMBL/GenBank/DDBJ databases">
        <authorList>
            <person name="Gilroy R."/>
        </authorList>
    </citation>
    <scope>NUCLEOTIDE SEQUENCE</scope>
    <source>
        <strain evidence="1">CHK195-26880</strain>
    </source>
</reference>
<sequence>MRPYFRIRSTFSRDYEGNPTAGAVKVPVRNMDVNVRDYDIKNGLALEQSATNYLNIPINFNKGINELIDGYEAAAVPDNLMAQRMESAAYSLAKTFEEDAINALVSNSTVSTQPDGTVDNIYMNIVKDIAQLAKRGVDKNRMYVAVSYATEALLLANPVYANTSSQIGAELARNGIVNRINGVNIITQDLGETEDGQAIEYIVYGIDWTQAIDEWMVNPVVVDLTTGSSEYIGASALKGRMVYADAVTDKNAVIVKAKVGVSAVEITPVAGLSGTLADSTKVADLASVGGSGTVTYALPTGVADNDKFEISTNTVVTKDGTTGAGTYTIVVNATDTADNEASATATINVAEASE</sequence>
<dbReference type="EMBL" id="DVKQ01000002">
    <property type="protein sequence ID" value="HIT36910.1"/>
    <property type="molecule type" value="Genomic_DNA"/>
</dbReference>
<evidence type="ECO:0000313" key="1">
    <source>
        <dbReference type="EMBL" id="HIT36910.1"/>
    </source>
</evidence>
<proteinExistence type="predicted"/>
<comment type="caution">
    <text evidence="1">The sequence shown here is derived from an EMBL/GenBank/DDBJ whole genome shotgun (WGS) entry which is preliminary data.</text>
</comment>
<reference evidence="1" key="2">
    <citation type="journal article" date="2021" name="PeerJ">
        <title>Extensive microbial diversity within the chicken gut microbiome revealed by metagenomics and culture.</title>
        <authorList>
            <person name="Gilroy R."/>
            <person name="Ravi A."/>
            <person name="Getino M."/>
            <person name="Pursley I."/>
            <person name="Horton D.L."/>
            <person name="Alikhan N.F."/>
            <person name="Baker D."/>
            <person name="Gharbi K."/>
            <person name="Hall N."/>
            <person name="Watson M."/>
            <person name="Adriaenssens E.M."/>
            <person name="Foster-Nyarko E."/>
            <person name="Jarju S."/>
            <person name="Secka A."/>
            <person name="Antonio M."/>
            <person name="Oren A."/>
            <person name="Chaudhuri R.R."/>
            <person name="La Ragione R."/>
            <person name="Hildebrand F."/>
            <person name="Pallen M.J."/>
        </authorList>
    </citation>
    <scope>NUCLEOTIDE SEQUENCE</scope>
    <source>
        <strain evidence="1">CHK195-26880</strain>
    </source>
</reference>
<evidence type="ECO:0000313" key="2">
    <source>
        <dbReference type="Proteomes" id="UP000886833"/>
    </source>
</evidence>
<gene>
    <name evidence="1" type="ORF">IAB59_00295</name>
</gene>
<protein>
    <submittedName>
        <fullName evidence="1">Uncharacterized protein</fullName>
    </submittedName>
</protein>